<dbReference type="InterPro" id="IPR029044">
    <property type="entry name" value="Nucleotide-diphossugar_trans"/>
</dbReference>
<dbReference type="Proteomes" id="UP000242224">
    <property type="component" value="Unassembled WGS sequence"/>
</dbReference>
<proteinExistence type="predicted"/>
<name>A0ABX3MPD3_9RHOB</name>
<organism evidence="1 2">
    <name type="scientific">Thioclava marina</name>
    <dbReference type="NCBI Taxonomy" id="1915077"/>
    <lineage>
        <taxon>Bacteria</taxon>
        <taxon>Pseudomonadati</taxon>
        <taxon>Pseudomonadota</taxon>
        <taxon>Alphaproteobacteria</taxon>
        <taxon>Rhodobacterales</taxon>
        <taxon>Paracoccaceae</taxon>
        <taxon>Thioclava</taxon>
    </lineage>
</organism>
<dbReference type="SUPFAM" id="SSF53448">
    <property type="entry name" value="Nucleotide-diphospho-sugar transferases"/>
    <property type="match status" value="1"/>
</dbReference>
<dbReference type="Gene3D" id="3.90.550.20">
    <property type="match status" value="1"/>
</dbReference>
<evidence type="ECO:0008006" key="3">
    <source>
        <dbReference type="Google" id="ProtNLM"/>
    </source>
</evidence>
<protein>
    <recommendedName>
        <fullName evidence="3">Capsular polysaccharide synthesis protein</fullName>
    </recommendedName>
</protein>
<sequence length="270" mass="30472">MVVFSFWHQGITHAPGMIQRLQWIWQKTHGTDEVKLIAAPESDDLIADEGIDPARLSMQIRSDILRLLLLAKHGGVWVDATLLPSTHLNTWLPGALGASGFFAFYNEHRDRAISSWFLAAQQGDPLIARWRDAFVEYFRTPRQLNKTAPLWTRAAQELRRAINPASFADPSVAGRSSYYPYFILHYHFDKLVRTDPVCAAIWQQTTKLSGSDAGRLKSACVAANGDLDDETMASLFQASPVHKLNWRKPEKFEKLLNFVEAGLSNRPETP</sequence>
<gene>
    <name evidence="1" type="ORF">BMG00_06415</name>
</gene>
<comment type="caution">
    <text evidence="1">The sequence shown here is derived from an EMBL/GenBank/DDBJ whole genome shotgun (WGS) entry which is preliminary data.</text>
</comment>
<dbReference type="InterPro" id="IPR008441">
    <property type="entry name" value="AfumC-like_glycosyl_Trfase"/>
</dbReference>
<dbReference type="EMBL" id="MPZS01000001">
    <property type="protein sequence ID" value="OOY13408.1"/>
    <property type="molecule type" value="Genomic_DNA"/>
</dbReference>
<evidence type="ECO:0000313" key="1">
    <source>
        <dbReference type="EMBL" id="OOY13408.1"/>
    </source>
</evidence>
<keyword evidence="2" id="KW-1185">Reference proteome</keyword>
<evidence type="ECO:0000313" key="2">
    <source>
        <dbReference type="Proteomes" id="UP000242224"/>
    </source>
</evidence>
<accession>A0ABX3MPD3</accession>
<reference evidence="1 2" key="1">
    <citation type="submission" date="2016-11" db="EMBL/GenBank/DDBJ databases">
        <title>A multilocus sequence analysis scheme for characterization of bacteria in the genus Thioclava.</title>
        <authorList>
            <person name="Liu Y."/>
            <person name="Shao Z."/>
        </authorList>
    </citation>
    <scope>NUCLEOTIDE SEQUENCE [LARGE SCALE GENOMIC DNA]</scope>
    <source>
        <strain evidence="1 2">11.10-0-13</strain>
    </source>
</reference>
<dbReference type="Pfam" id="PF05704">
    <property type="entry name" value="Caps_synth"/>
    <property type="match status" value="1"/>
</dbReference>
<dbReference type="RefSeq" id="WP_078573688.1">
    <property type="nucleotide sequence ID" value="NZ_MPZS01000001.1"/>
</dbReference>